<evidence type="ECO:0000313" key="2">
    <source>
        <dbReference type="Proteomes" id="UP000823485"/>
    </source>
</evidence>
<evidence type="ECO:0000313" key="1">
    <source>
        <dbReference type="EMBL" id="MBM7715481.1"/>
    </source>
</evidence>
<comment type="caution">
    <text evidence="1">The sequence shown here is derived from an EMBL/GenBank/DDBJ whole genome shotgun (WGS) entry which is preliminary data.</text>
</comment>
<gene>
    <name evidence="1" type="ORF">JOC94_002469</name>
</gene>
<keyword evidence="2" id="KW-1185">Reference proteome</keyword>
<protein>
    <submittedName>
        <fullName evidence="1">Uncharacterized protein</fullName>
    </submittedName>
</protein>
<proteinExistence type="predicted"/>
<dbReference type="Proteomes" id="UP000823485">
    <property type="component" value="Unassembled WGS sequence"/>
</dbReference>
<dbReference type="EMBL" id="JAFBFH010000015">
    <property type="protein sequence ID" value="MBM7715481.1"/>
    <property type="molecule type" value="Genomic_DNA"/>
</dbReference>
<dbReference type="RefSeq" id="WP_077113841.1">
    <property type="nucleotide sequence ID" value="NZ_JAFBFH010000015.1"/>
</dbReference>
<organism evidence="1 2">
    <name type="scientific">Siminovitchia thermophila</name>
    <dbReference type="NCBI Taxonomy" id="1245522"/>
    <lineage>
        <taxon>Bacteria</taxon>
        <taxon>Bacillati</taxon>
        <taxon>Bacillota</taxon>
        <taxon>Bacilli</taxon>
        <taxon>Bacillales</taxon>
        <taxon>Bacillaceae</taxon>
        <taxon>Siminovitchia</taxon>
    </lineage>
</organism>
<reference evidence="1 2" key="1">
    <citation type="submission" date="2021-01" db="EMBL/GenBank/DDBJ databases">
        <title>Genomic Encyclopedia of Type Strains, Phase IV (KMG-IV): sequencing the most valuable type-strain genomes for metagenomic binning, comparative biology and taxonomic classification.</title>
        <authorList>
            <person name="Goeker M."/>
        </authorList>
    </citation>
    <scope>NUCLEOTIDE SEQUENCE [LARGE SCALE GENOMIC DNA]</scope>
    <source>
        <strain evidence="1 2">DSM 105453</strain>
    </source>
</reference>
<accession>A0ABS2R746</accession>
<sequence>MYCNSKVIHFTDHSFQTYCKEHFGINRGVYNTIESWFYTKGMTKITRRRHAILAFLEFMAADFRHQAQTRIRFGSGRLAMKLNEYWCEGEFAGKDVVICD</sequence>
<name>A0ABS2R746_9BACI</name>